<dbReference type="InterPro" id="IPR009057">
    <property type="entry name" value="Homeodomain-like_sf"/>
</dbReference>
<evidence type="ECO:0000256" key="1">
    <source>
        <dbReference type="ARBA" id="ARBA00023015"/>
    </source>
</evidence>
<dbReference type="EMBL" id="JACCFO010000001">
    <property type="protein sequence ID" value="NYI97325.1"/>
    <property type="molecule type" value="Genomic_DNA"/>
</dbReference>
<keyword evidence="3" id="KW-0804">Transcription</keyword>
<evidence type="ECO:0000256" key="2">
    <source>
        <dbReference type="ARBA" id="ARBA00023125"/>
    </source>
</evidence>
<sequence>MVRRAQDRTDTGGAGAWRWSRTAQTRRTFLAAAREVFTEKGFADASVAEVVKRSGQSVGSLYHHFGGKTELYLALWEQHQAEHEESAAAAVARVRARAGDDRLEQFIAGTRAYLRGSWERRDLARLFVSGDGPPGFETVRRARGGEWVRQNAVLLDARQEPVDRFMVSVLTVVIGEAAREVAECASEAEAEAVAEATAALIRRMDPLTPLE</sequence>
<comment type="caution">
    <text evidence="6">The sequence shown here is derived from an EMBL/GenBank/DDBJ whole genome shotgun (WGS) entry which is preliminary data.</text>
</comment>
<dbReference type="RefSeq" id="WP_179768698.1">
    <property type="nucleotide sequence ID" value="NZ_JAHRXH010000002.1"/>
</dbReference>
<evidence type="ECO:0000256" key="3">
    <source>
        <dbReference type="ARBA" id="ARBA00023163"/>
    </source>
</evidence>
<keyword evidence="2 4" id="KW-0238">DNA-binding</keyword>
<gene>
    <name evidence="6" type="ORF">HNR12_003602</name>
</gene>
<dbReference type="SUPFAM" id="SSF46689">
    <property type="entry name" value="Homeodomain-like"/>
    <property type="match status" value="1"/>
</dbReference>
<dbReference type="InterPro" id="IPR050109">
    <property type="entry name" value="HTH-type_TetR-like_transc_reg"/>
</dbReference>
<dbReference type="Proteomes" id="UP000575985">
    <property type="component" value="Unassembled WGS sequence"/>
</dbReference>
<dbReference type="InterPro" id="IPR023772">
    <property type="entry name" value="DNA-bd_HTH_TetR-type_CS"/>
</dbReference>
<dbReference type="Gene3D" id="1.10.357.10">
    <property type="entry name" value="Tetracycline Repressor, domain 2"/>
    <property type="match status" value="1"/>
</dbReference>
<dbReference type="PRINTS" id="PR00455">
    <property type="entry name" value="HTHTETR"/>
</dbReference>
<keyword evidence="7" id="KW-1185">Reference proteome</keyword>
<dbReference type="GO" id="GO:0003700">
    <property type="term" value="F:DNA-binding transcription factor activity"/>
    <property type="evidence" value="ECO:0007669"/>
    <property type="project" value="TreeGrafter"/>
</dbReference>
<dbReference type="GO" id="GO:0000976">
    <property type="term" value="F:transcription cis-regulatory region binding"/>
    <property type="evidence" value="ECO:0007669"/>
    <property type="project" value="TreeGrafter"/>
</dbReference>
<evidence type="ECO:0000259" key="5">
    <source>
        <dbReference type="PROSITE" id="PS50977"/>
    </source>
</evidence>
<proteinExistence type="predicted"/>
<evidence type="ECO:0000313" key="7">
    <source>
        <dbReference type="Proteomes" id="UP000575985"/>
    </source>
</evidence>
<dbReference type="PANTHER" id="PTHR30055:SF234">
    <property type="entry name" value="HTH-TYPE TRANSCRIPTIONAL REGULATOR BETI"/>
    <property type="match status" value="1"/>
</dbReference>
<dbReference type="AlphaFoldDB" id="A0A853BRG1"/>
<dbReference type="InterPro" id="IPR001647">
    <property type="entry name" value="HTH_TetR"/>
</dbReference>
<evidence type="ECO:0000256" key="4">
    <source>
        <dbReference type="PROSITE-ProRule" id="PRU00335"/>
    </source>
</evidence>
<keyword evidence="1" id="KW-0805">Transcription regulation</keyword>
<dbReference type="PANTHER" id="PTHR30055">
    <property type="entry name" value="HTH-TYPE TRANSCRIPTIONAL REGULATOR RUTR"/>
    <property type="match status" value="1"/>
</dbReference>
<dbReference type="Pfam" id="PF00440">
    <property type="entry name" value="TetR_N"/>
    <property type="match status" value="1"/>
</dbReference>
<name>A0A853BRG1_9ACTN</name>
<dbReference type="PROSITE" id="PS01081">
    <property type="entry name" value="HTH_TETR_1"/>
    <property type="match status" value="1"/>
</dbReference>
<feature type="domain" description="HTH tetR-type" evidence="5">
    <location>
        <begin position="23"/>
        <end position="83"/>
    </location>
</feature>
<protein>
    <submittedName>
        <fullName evidence="6">AcrR family transcriptional regulator</fullName>
    </submittedName>
</protein>
<dbReference type="PROSITE" id="PS50977">
    <property type="entry name" value="HTH_TETR_2"/>
    <property type="match status" value="1"/>
</dbReference>
<accession>A0A853BRG1</accession>
<reference evidence="6 7" key="1">
    <citation type="submission" date="2020-07" db="EMBL/GenBank/DDBJ databases">
        <title>Sequencing the genomes of 1000 actinobacteria strains.</title>
        <authorList>
            <person name="Klenk H.-P."/>
        </authorList>
    </citation>
    <scope>NUCLEOTIDE SEQUENCE [LARGE SCALE GENOMIC DNA]</scope>
    <source>
        <strain evidence="6 7">DSM 45927</strain>
    </source>
</reference>
<feature type="DNA-binding region" description="H-T-H motif" evidence="4">
    <location>
        <begin position="46"/>
        <end position="65"/>
    </location>
</feature>
<evidence type="ECO:0000313" key="6">
    <source>
        <dbReference type="EMBL" id="NYI97325.1"/>
    </source>
</evidence>
<organism evidence="6 7">
    <name type="scientific">Streptomonospora nanhaiensis</name>
    <dbReference type="NCBI Taxonomy" id="1323731"/>
    <lineage>
        <taxon>Bacteria</taxon>
        <taxon>Bacillati</taxon>
        <taxon>Actinomycetota</taxon>
        <taxon>Actinomycetes</taxon>
        <taxon>Streptosporangiales</taxon>
        <taxon>Nocardiopsidaceae</taxon>
        <taxon>Streptomonospora</taxon>
    </lineage>
</organism>